<proteinExistence type="inferred from homology"/>
<dbReference type="Pfam" id="PF25876">
    <property type="entry name" value="HH_MFP_RND"/>
    <property type="match status" value="1"/>
</dbReference>
<evidence type="ECO:0000256" key="3">
    <source>
        <dbReference type="SAM" id="Coils"/>
    </source>
</evidence>
<dbReference type="InterPro" id="IPR058627">
    <property type="entry name" value="MdtA-like_C"/>
</dbReference>
<comment type="similarity">
    <text evidence="2">Belongs to the membrane fusion protein (MFP) (TC 8.A.1) family.</text>
</comment>
<accession>D8JVS4</accession>
<dbReference type="HOGENOM" id="CLU_018816_2_1_5"/>
<protein>
    <submittedName>
        <fullName evidence="8">Efflux transporter, RND family, MFP subunit</fullName>
    </submittedName>
</protein>
<evidence type="ECO:0000259" key="4">
    <source>
        <dbReference type="Pfam" id="PF25876"/>
    </source>
</evidence>
<dbReference type="SUPFAM" id="SSF111369">
    <property type="entry name" value="HlyD-like secretion proteins"/>
    <property type="match status" value="1"/>
</dbReference>
<dbReference type="Gene3D" id="2.40.50.100">
    <property type="match status" value="1"/>
</dbReference>
<feature type="domain" description="Multidrug resistance protein MdtA-like beta-barrel" evidence="6">
    <location>
        <begin position="284"/>
        <end position="373"/>
    </location>
</feature>
<dbReference type="InterPro" id="IPR058625">
    <property type="entry name" value="MdtA-like_BSH"/>
</dbReference>
<sequence>MLPVGTYALPIGNKYHDSQFLVICFFGNAALGLRDVTRCGDAYGAPSTKNASGAPAMMQPPAKSDRRRFKLFTRSAIIATSTLLVAFGLSGCGEEKSNAQTAAAPPAPVVTVAKPVKKLVSDYDEYVGRFIAVDFVEVRARVSGYLDKIHFTDGQMVKAGDPLFTIDRRPFQAALDQSKAAVSQAQANLAFAEADLKRGESLVRGTTITQQTLDQRVQTMRVAEANVTAQEAATRQAQLDLDFTELAAPVSGRIGDRRVSTGNLVSGGSAGTTTLLATIVSVDPIRFEFTMDEQSYLRYLRAASGSQANSVDRGMTLPVSLKLIDEQDFKHNGKIDFVDNVIDRASGTIRGRAVFANADGKLTPGMFGRIRLSASPPAEALLVPDTAIGTEQVRKYVLAVGKDDVATPKYVTLGPVVDGLRVITAGLAADDTVIVNGLMRVRPGVKVAPQQATAEAATAKDQSVRTN</sequence>
<keyword evidence="9" id="KW-1185">Reference proteome</keyword>
<organism evidence="8 9">
    <name type="scientific">Hyphomicrobium denitrificans (strain ATCC 51888 / DSM 1869 / NCIMB 11706 / TK 0415)</name>
    <dbReference type="NCBI Taxonomy" id="582899"/>
    <lineage>
        <taxon>Bacteria</taxon>
        <taxon>Pseudomonadati</taxon>
        <taxon>Pseudomonadota</taxon>
        <taxon>Alphaproteobacteria</taxon>
        <taxon>Hyphomicrobiales</taxon>
        <taxon>Hyphomicrobiaceae</taxon>
        <taxon>Hyphomicrobium</taxon>
    </lineage>
</organism>
<dbReference type="GO" id="GO:0030313">
    <property type="term" value="C:cell envelope"/>
    <property type="evidence" value="ECO:0007669"/>
    <property type="project" value="UniProtKB-SubCell"/>
</dbReference>
<gene>
    <name evidence="8" type="ordered locus">Hden_1149</name>
</gene>
<dbReference type="PANTHER" id="PTHR30158:SF24">
    <property type="entry name" value="HLYD FAMILY SECRETION PROTEIN"/>
    <property type="match status" value="1"/>
</dbReference>
<keyword evidence="3" id="KW-0175">Coiled coil</keyword>
<dbReference type="Proteomes" id="UP000002033">
    <property type="component" value="Chromosome"/>
</dbReference>
<evidence type="ECO:0000256" key="1">
    <source>
        <dbReference type="ARBA" id="ARBA00004196"/>
    </source>
</evidence>
<dbReference type="KEGG" id="hdn:Hden_1149"/>
<dbReference type="PANTHER" id="PTHR30158">
    <property type="entry name" value="ACRA/E-RELATED COMPONENT OF DRUG EFFLUX TRANSPORTER"/>
    <property type="match status" value="1"/>
</dbReference>
<dbReference type="Gene3D" id="2.40.30.170">
    <property type="match status" value="1"/>
</dbReference>
<comment type="subcellular location">
    <subcellularLocation>
        <location evidence="1">Cell envelope</location>
    </subcellularLocation>
</comment>
<dbReference type="InterPro" id="IPR058624">
    <property type="entry name" value="MdtA-like_HH"/>
</dbReference>
<evidence type="ECO:0000259" key="7">
    <source>
        <dbReference type="Pfam" id="PF25967"/>
    </source>
</evidence>
<dbReference type="AlphaFoldDB" id="D8JVS4"/>
<feature type="domain" description="Multidrug resistance protein MdtA-like C-terminal permuted SH3" evidence="7">
    <location>
        <begin position="380"/>
        <end position="439"/>
    </location>
</feature>
<dbReference type="Pfam" id="PF25944">
    <property type="entry name" value="Beta-barrel_RND"/>
    <property type="match status" value="1"/>
</dbReference>
<feature type="domain" description="Multidrug resistance protein MdtA-like barrel-sandwich hybrid" evidence="5">
    <location>
        <begin position="136"/>
        <end position="270"/>
    </location>
</feature>
<dbReference type="InterPro" id="IPR058626">
    <property type="entry name" value="MdtA-like_b-barrel"/>
</dbReference>
<dbReference type="eggNOG" id="COG0845">
    <property type="taxonomic scope" value="Bacteria"/>
</dbReference>
<name>D8JVS4_HYPDA</name>
<dbReference type="FunFam" id="2.40.420.20:FF:000001">
    <property type="entry name" value="Efflux RND transporter periplasmic adaptor subunit"/>
    <property type="match status" value="1"/>
</dbReference>
<evidence type="ECO:0000313" key="8">
    <source>
        <dbReference type="EMBL" id="ADJ22963.1"/>
    </source>
</evidence>
<evidence type="ECO:0000256" key="2">
    <source>
        <dbReference type="ARBA" id="ARBA00009477"/>
    </source>
</evidence>
<dbReference type="Gene3D" id="1.10.287.470">
    <property type="entry name" value="Helix hairpin bin"/>
    <property type="match status" value="1"/>
</dbReference>
<dbReference type="STRING" id="582899.Hden_1149"/>
<reference evidence="9" key="1">
    <citation type="journal article" date="2011" name="J. Bacteriol.">
        <title>Genome sequences of eight morphologically diverse alphaproteobacteria.</title>
        <authorList>
            <consortium name="US DOE Joint Genome Institute"/>
            <person name="Brown P.J."/>
            <person name="Kysela D.T."/>
            <person name="Buechlein A."/>
            <person name="Hemmerich C."/>
            <person name="Brun Y.V."/>
        </authorList>
    </citation>
    <scope>NUCLEOTIDE SEQUENCE [LARGE SCALE GENOMIC DNA]</scope>
    <source>
        <strain evidence="9">ATCC 51888 / DSM 1869 / NCIB 11706 / TK 0415</strain>
    </source>
</reference>
<dbReference type="Pfam" id="PF25917">
    <property type="entry name" value="BSH_RND"/>
    <property type="match status" value="1"/>
</dbReference>
<feature type="domain" description="Multidrug resistance protein MdtA-like alpha-helical hairpin" evidence="4">
    <location>
        <begin position="175"/>
        <end position="244"/>
    </location>
</feature>
<evidence type="ECO:0000259" key="5">
    <source>
        <dbReference type="Pfam" id="PF25917"/>
    </source>
</evidence>
<dbReference type="GO" id="GO:0046677">
    <property type="term" value="P:response to antibiotic"/>
    <property type="evidence" value="ECO:0007669"/>
    <property type="project" value="TreeGrafter"/>
</dbReference>
<dbReference type="EMBL" id="CP002083">
    <property type="protein sequence ID" value="ADJ22963.1"/>
    <property type="molecule type" value="Genomic_DNA"/>
</dbReference>
<feature type="coiled-coil region" evidence="3">
    <location>
        <begin position="175"/>
        <end position="202"/>
    </location>
</feature>
<dbReference type="Pfam" id="PF25967">
    <property type="entry name" value="RND-MFP_C"/>
    <property type="match status" value="1"/>
</dbReference>
<dbReference type="GO" id="GO:0022857">
    <property type="term" value="F:transmembrane transporter activity"/>
    <property type="evidence" value="ECO:0007669"/>
    <property type="project" value="InterPro"/>
</dbReference>
<dbReference type="InterPro" id="IPR006143">
    <property type="entry name" value="RND_pump_MFP"/>
</dbReference>
<dbReference type="Gene3D" id="2.40.420.20">
    <property type="match status" value="1"/>
</dbReference>
<dbReference type="GO" id="GO:0005886">
    <property type="term" value="C:plasma membrane"/>
    <property type="evidence" value="ECO:0007669"/>
    <property type="project" value="TreeGrafter"/>
</dbReference>
<evidence type="ECO:0000313" key="9">
    <source>
        <dbReference type="Proteomes" id="UP000002033"/>
    </source>
</evidence>
<dbReference type="NCBIfam" id="TIGR01730">
    <property type="entry name" value="RND_mfp"/>
    <property type="match status" value="1"/>
</dbReference>
<evidence type="ECO:0000259" key="6">
    <source>
        <dbReference type="Pfam" id="PF25944"/>
    </source>
</evidence>